<proteinExistence type="inferred from homology"/>
<evidence type="ECO:0000256" key="6">
    <source>
        <dbReference type="ARBA" id="ARBA00023004"/>
    </source>
</evidence>
<gene>
    <name evidence="9" type="ORF">DRV84_07395</name>
</gene>
<evidence type="ECO:0000256" key="2">
    <source>
        <dbReference type="ARBA" id="ARBA00022617"/>
    </source>
</evidence>
<keyword evidence="2 7" id="KW-0349">Heme</keyword>
<comment type="similarity">
    <text evidence="1 7">Belongs to the CcmH/CycL/Ccl2/NrfF family.</text>
</comment>
<dbReference type="InterPro" id="IPR051263">
    <property type="entry name" value="C-type_cytochrome_biogenesis"/>
</dbReference>
<accession>A0A3D9BVX4</accession>
<dbReference type="RefSeq" id="WP_115979248.1">
    <property type="nucleotide sequence ID" value="NZ_QOHR01000006.1"/>
</dbReference>
<dbReference type="Pfam" id="PF03918">
    <property type="entry name" value="CcmH"/>
    <property type="match status" value="1"/>
</dbReference>
<dbReference type="InterPro" id="IPR038297">
    <property type="entry name" value="CcmH/CycL/NrfF/Ccl2_sf"/>
</dbReference>
<reference evidence="9 10" key="1">
    <citation type="journal article" date="2017" name="Int. J. Syst. Evol. Microbiol.">
        <title>Rhodosalinus sediminis gen. nov., sp. nov., isolated from marine saltern.</title>
        <authorList>
            <person name="Guo L.Y."/>
            <person name="Ling S.K."/>
            <person name="Li C.M."/>
            <person name="Chen G.J."/>
            <person name="Du Z.J."/>
        </authorList>
    </citation>
    <scope>NUCLEOTIDE SEQUENCE [LARGE SCALE GENOMIC DNA]</scope>
    <source>
        <strain evidence="9 10">WDN1C137</strain>
    </source>
</reference>
<evidence type="ECO:0000256" key="5">
    <source>
        <dbReference type="ARBA" id="ARBA00022748"/>
    </source>
</evidence>
<keyword evidence="6 7" id="KW-0408">Iron</keyword>
<evidence type="ECO:0000256" key="3">
    <source>
        <dbReference type="ARBA" id="ARBA00022723"/>
    </source>
</evidence>
<keyword evidence="3 7" id="KW-0479">Metal-binding</keyword>
<dbReference type="PANTHER" id="PTHR47870">
    <property type="entry name" value="CYTOCHROME C-TYPE BIOGENESIS PROTEIN CCMH"/>
    <property type="match status" value="1"/>
</dbReference>
<evidence type="ECO:0000256" key="7">
    <source>
        <dbReference type="RuleBase" id="RU364112"/>
    </source>
</evidence>
<evidence type="ECO:0000256" key="4">
    <source>
        <dbReference type="ARBA" id="ARBA00022729"/>
    </source>
</evidence>
<comment type="caution">
    <text evidence="9">The sequence shown here is derived from an EMBL/GenBank/DDBJ whole genome shotgun (WGS) entry which is preliminary data.</text>
</comment>
<dbReference type="PANTHER" id="PTHR47870:SF1">
    <property type="entry name" value="CYTOCHROME C-TYPE BIOGENESIS PROTEIN CCMH"/>
    <property type="match status" value="1"/>
</dbReference>
<dbReference type="AlphaFoldDB" id="A0A3D9BVX4"/>
<keyword evidence="7" id="KW-1133">Transmembrane helix</keyword>
<evidence type="ECO:0000259" key="8">
    <source>
        <dbReference type="Pfam" id="PF03918"/>
    </source>
</evidence>
<dbReference type="CDD" id="cd16378">
    <property type="entry name" value="CcmH_N"/>
    <property type="match status" value="1"/>
</dbReference>
<feature type="domain" description="CcmH/CycL/Ccl2/NrfF N-terminal" evidence="8">
    <location>
        <begin position="7"/>
        <end position="149"/>
    </location>
</feature>
<dbReference type="GO" id="GO:0005886">
    <property type="term" value="C:plasma membrane"/>
    <property type="evidence" value="ECO:0007669"/>
    <property type="project" value="TreeGrafter"/>
</dbReference>
<dbReference type="InterPro" id="IPR005616">
    <property type="entry name" value="CcmH/CycL/Ccl2/NrfF_N"/>
</dbReference>
<evidence type="ECO:0000256" key="1">
    <source>
        <dbReference type="ARBA" id="ARBA00010342"/>
    </source>
</evidence>
<name>A0A3D9BVX4_9RHOB</name>
<keyword evidence="10" id="KW-1185">Reference proteome</keyword>
<dbReference type="GO" id="GO:0017004">
    <property type="term" value="P:cytochrome complex assembly"/>
    <property type="evidence" value="ECO:0007669"/>
    <property type="project" value="UniProtKB-KW"/>
</dbReference>
<dbReference type="Proteomes" id="UP000257131">
    <property type="component" value="Unassembled WGS sequence"/>
</dbReference>
<feature type="transmembrane region" description="Helical" evidence="7">
    <location>
        <begin position="102"/>
        <end position="123"/>
    </location>
</feature>
<evidence type="ECO:0000313" key="10">
    <source>
        <dbReference type="Proteomes" id="UP000257131"/>
    </source>
</evidence>
<keyword evidence="7" id="KW-0812">Transmembrane</keyword>
<keyword evidence="7" id="KW-0472">Membrane</keyword>
<protein>
    <recommendedName>
        <fullName evidence="7">Cytochrome c-type biogenesis protein</fullName>
    </recommendedName>
</protein>
<sequence>MRRLVLILALLAAAPLAALQPDEVLDDPALEERAREISSGLRCMVCRNEAIDESNAPLARDMRLMVRERLVAGDTDEEVVQYIVDRYGEYALLNPRATGANWILWLAGPGMLLIGGGIAALYLRSRARAKAVADDDLSPEEAARLRTLLEE</sequence>
<keyword evidence="5" id="KW-0201">Cytochrome c-type biogenesis</keyword>
<feature type="signal peptide" evidence="7">
    <location>
        <begin position="1"/>
        <end position="18"/>
    </location>
</feature>
<evidence type="ECO:0000313" key="9">
    <source>
        <dbReference type="EMBL" id="REC57667.1"/>
    </source>
</evidence>
<comment type="function">
    <text evidence="7">Possible subunit of a heme lyase.</text>
</comment>
<dbReference type="Gene3D" id="1.10.8.640">
    <property type="entry name" value="Cytochrome C biogenesis protein"/>
    <property type="match status" value="1"/>
</dbReference>
<dbReference type="GO" id="GO:0046872">
    <property type="term" value="F:metal ion binding"/>
    <property type="evidence" value="ECO:0007669"/>
    <property type="project" value="UniProtKB-KW"/>
</dbReference>
<feature type="chain" id="PRO_5017497891" description="Cytochrome c-type biogenesis protein" evidence="7">
    <location>
        <begin position="19"/>
        <end position="151"/>
    </location>
</feature>
<keyword evidence="4 7" id="KW-0732">Signal</keyword>
<dbReference type="EMBL" id="QOHR01000006">
    <property type="protein sequence ID" value="REC57667.1"/>
    <property type="molecule type" value="Genomic_DNA"/>
</dbReference>
<organism evidence="9 10">
    <name type="scientific">Rhodosalinus sediminis</name>
    <dbReference type="NCBI Taxonomy" id="1940533"/>
    <lineage>
        <taxon>Bacteria</taxon>
        <taxon>Pseudomonadati</taxon>
        <taxon>Pseudomonadota</taxon>
        <taxon>Alphaproteobacteria</taxon>
        <taxon>Rhodobacterales</taxon>
        <taxon>Paracoccaceae</taxon>
        <taxon>Rhodosalinus</taxon>
    </lineage>
</organism>
<dbReference type="OrthoDB" id="9804975at2"/>